<keyword evidence="2" id="KW-1185">Reference proteome</keyword>
<dbReference type="Proteomes" id="UP001385951">
    <property type="component" value="Unassembled WGS sequence"/>
</dbReference>
<gene>
    <name evidence="1" type="ORF">QCA50_010196</name>
</gene>
<evidence type="ECO:0000313" key="2">
    <source>
        <dbReference type="Proteomes" id="UP001385951"/>
    </source>
</evidence>
<reference evidence="1 2" key="1">
    <citation type="submission" date="2022-09" db="EMBL/GenBank/DDBJ databases">
        <authorList>
            <person name="Palmer J.M."/>
        </authorList>
    </citation>
    <scope>NUCLEOTIDE SEQUENCE [LARGE SCALE GENOMIC DNA]</scope>
    <source>
        <strain evidence="1 2">DSM 7382</strain>
    </source>
</reference>
<name>A0AAW0GAF7_9APHY</name>
<evidence type="ECO:0000313" key="1">
    <source>
        <dbReference type="EMBL" id="KAK7686596.1"/>
    </source>
</evidence>
<sequence length="137" mass="15166">MLSRMTPPGLIVPPLALVDAFQGSFDPIVITLKLVWNPSSSIRPHTIAPLPPSIQSRTYRTSLIHVHAPKDIHVMTGATTAYETNDIHLDGVAAAVWNDERTGHVLGHNPRGLNSSRITHNVMQFMDSRVWLPCMRS</sequence>
<dbReference type="AlphaFoldDB" id="A0AAW0GAF7"/>
<accession>A0AAW0GAF7</accession>
<proteinExistence type="predicted"/>
<organism evidence="1 2">
    <name type="scientific">Cerrena zonata</name>
    <dbReference type="NCBI Taxonomy" id="2478898"/>
    <lineage>
        <taxon>Eukaryota</taxon>
        <taxon>Fungi</taxon>
        <taxon>Dikarya</taxon>
        <taxon>Basidiomycota</taxon>
        <taxon>Agaricomycotina</taxon>
        <taxon>Agaricomycetes</taxon>
        <taxon>Polyporales</taxon>
        <taxon>Cerrenaceae</taxon>
        <taxon>Cerrena</taxon>
    </lineage>
</organism>
<comment type="caution">
    <text evidence="1">The sequence shown here is derived from an EMBL/GenBank/DDBJ whole genome shotgun (WGS) entry which is preliminary data.</text>
</comment>
<dbReference type="EMBL" id="JASBNA010000016">
    <property type="protein sequence ID" value="KAK7686596.1"/>
    <property type="molecule type" value="Genomic_DNA"/>
</dbReference>
<protein>
    <submittedName>
        <fullName evidence="1">Uncharacterized protein</fullName>
    </submittedName>
</protein>